<protein>
    <submittedName>
        <fullName evidence="8">Branched-chain alpha-keto acid dehydrogenase subunit E2</fullName>
    </submittedName>
</protein>
<evidence type="ECO:0000313" key="9">
    <source>
        <dbReference type="Proteomes" id="UP000238775"/>
    </source>
</evidence>
<dbReference type="FunFam" id="4.10.320.10:FF:000011">
    <property type="entry name" value="Dihydrolipoamide acetyltransferase component of pyruvate dehydrogenase complex"/>
    <property type="match status" value="1"/>
</dbReference>
<dbReference type="Pfam" id="PF00198">
    <property type="entry name" value="2-oxoacid_dh"/>
    <property type="match status" value="1"/>
</dbReference>
<dbReference type="Pfam" id="PF02817">
    <property type="entry name" value="E3_binding"/>
    <property type="match status" value="1"/>
</dbReference>
<dbReference type="Gene3D" id="4.10.320.10">
    <property type="entry name" value="E3-binding domain"/>
    <property type="match status" value="1"/>
</dbReference>
<reference evidence="8 9" key="1">
    <citation type="submission" date="2017-11" db="EMBL/GenBank/DDBJ databases">
        <authorList>
            <person name="Founou R.C."/>
            <person name="Founou L."/>
            <person name="Allam M."/>
            <person name="Ismail A."/>
            <person name="Essack S.Y."/>
        </authorList>
    </citation>
    <scope>NUCLEOTIDE SEQUENCE [LARGE SCALE GENOMIC DNA]</scope>
    <source>
        <strain evidence="8 9">G703N2B1</strain>
    </source>
</reference>
<dbReference type="EMBL" id="PGWZ01000270">
    <property type="protein sequence ID" value="PPJ76606.1"/>
    <property type="molecule type" value="Genomic_DNA"/>
</dbReference>
<evidence type="ECO:0000259" key="7">
    <source>
        <dbReference type="PROSITE" id="PS51826"/>
    </source>
</evidence>
<keyword evidence="5" id="KW-0012">Acyltransferase</keyword>
<gene>
    <name evidence="8" type="ORF">CV021_01765</name>
</gene>
<name>A0A7Z1SDW7_STAAU</name>
<comment type="subunit">
    <text evidence="3">Forms a 24-polypeptide structural core with octahedral symmetry.</text>
</comment>
<dbReference type="InterPro" id="IPR004167">
    <property type="entry name" value="PSBD"/>
</dbReference>
<evidence type="ECO:0000256" key="3">
    <source>
        <dbReference type="ARBA" id="ARBA00011484"/>
    </source>
</evidence>
<feature type="non-terminal residue" evidence="8">
    <location>
        <position position="1"/>
    </location>
</feature>
<dbReference type="SUPFAM" id="SSF47005">
    <property type="entry name" value="Peripheral subunit-binding domain of 2-oxo acid dehydrogenase complex"/>
    <property type="match status" value="1"/>
</dbReference>
<comment type="caution">
    <text evidence="8">The sequence shown here is derived from an EMBL/GenBank/DDBJ whole genome shotgun (WGS) entry which is preliminary data.</text>
</comment>
<evidence type="ECO:0000313" key="8">
    <source>
        <dbReference type="EMBL" id="PPJ76606.1"/>
    </source>
</evidence>
<evidence type="ECO:0000256" key="2">
    <source>
        <dbReference type="ARBA" id="ARBA00007317"/>
    </source>
</evidence>
<feature type="non-terminal residue" evidence="8">
    <location>
        <position position="207"/>
    </location>
</feature>
<dbReference type="InterPro" id="IPR050743">
    <property type="entry name" value="2-oxoacid_DH_E2_comp"/>
</dbReference>
<keyword evidence="4" id="KW-0808">Transferase</keyword>
<dbReference type="SUPFAM" id="SSF52777">
    <property type="entry name" value="CoA-dependent acyltransferases"/>
    <property type="match status" value="1"/>
</dbReference>
<sequence>VDEGTVAVVGDVIVKIDAPDAEEMQFKGHGDDEDSKKEEKEQESPVQEEASSTQSQEKTEVDESKTVKAMPSVRKYARENGVNIKAVNGSGKNGRITKEDIDAYLNGGSSEEGSNTSAASESTSSDVVNASATQALPEGDFPETTEKIPAMRKAIAKAMVNSKHTAPHVTLMDEIDVQELWDHRKKFKEIAAEQGTKLTFLPYVVKA</sequence>
<dbReference type="InterPro" id="IPR023213">
    <property type="entry name" value="CAT-like_dom_sf"/>
</dbReference>
<comment type="similarity">
    <text evidence="2">Belongs to the 2-oxoacid dehydrogenase family.</text>
</comment>
<evidence type="ECO:0000256" key="5">
    <source>
        <dbReference type="ARBA" id="ARBA00023315"/>
    </source>
</evidence>
<dbReference type="GO" id="GO:0016407">
    <property type="term" value="F:acetyltransferase activity"/>
    <property type="evidence" value="ECO:0007669"/>
    <property type="project" value="TreeGrafter"/>
</dbReference>
<evidence type="ECO:0000256" key="1">
    <source>
        <dbReference type="ARBA" id="ARBA00001938"/>
    </source>
</evidence>
<accession>A0A7Z1SDW7</accession>
<feature type="domain" description="Peripheral subunit-binding (PSBD)" evidence="7">
    <location>
        <begin position="68"/>
        <end position="105"/>
    </location>
</feature>
<dbReference type="RefSeq" id="WP_197314866.1">
    <property type="nucleotide sequence ID" value="NZ_PGWZ01000270.1"/>
</dbReference>
<dbReference type="Gene3D" id="3.30.559.10">
    <property type="entry name" value="Chloramphenicol acetyltransferase-like domain"/>
    <property type="match status" value="1"/>
</dbReference>
<dbReference type="AlphaFoldDB" id="A0A7Z1SDW7"/>
<dbReference type="GO" id="GO:0031405">
    <property type="term" value="F:lipoic acid binding"/>
    <property type="evidence" value="ECO:0007669"/>
    <property type="project" value="TreeGrafter"/>
</dbReference>
<dbReference type="InterPro" id="IPR036625">
    <property type="entry name" value="E3-bd_dom_sf"/>
</dbReference>
<dbReference type="PANTHER" id="PTHR43178:SF5">
    <property type="entry name" value="LIPOAMIDE ACYLTRANSFERASE COMPONENT OF BRANCHED-CHAIN ALPHA-KETO ACID DEHYDROGENASE COMPLEX, MITOCHONDRIAL"/>
    <property type="match status" value="1"/>
</dbReference>
<feature type="compositionally biased region" description="Basic and acidic residues" evidence="6">
    <location>
        <begin position="24"/>
        <end position="43"/>
    </location>
</feature>
<dbReference type="GO" id="GO:0005737">
    <property type="term" value="C:cytoplasm"/>
    <property type="evidence" value="ECO:0007669"/>
    <property type="project" value="TreeGrafter"/>
</dbReference>
<feature type="compositionally biased region" description="Low complexity" evidence="6">
    <location>
        <begin position="106"/>
        <end position="125"/>
    </location>
</feature>
<feature type="compositionally biased region" description="Basic and acidic residues" evidence="6">
    <location>
        <begin position="57"/>
        <end position="66"/>
    </location>
</feature>
<evidence type="ECO:0000256" key="6">
    <source>
        <dbReference type="SAM" id="MobiDB-lite"/>
    </source>
</evidence>
<dbReference type="InterPro" id="IPR001078">
    <property type="entry name" value="2-oxoacid_DH_actylTfrase"/>
</dbReference>
<dbReference type="PANTHER" id="PTHR43178">
    <property type="entry name" value="DIHYDROLIPOAMIDE ACETYLTRANSFERASE COMPONENT OF PYRUVATE DEHYDROGENASE COMPLEX"/>
    <property type="match status" value="1"/>
</dbReference>
<feature type="region of interest" description="Disordered" evidence="6">
    <location>
        <begin position="17"/>
        <end position="147"/>
    </location>
</feature>
<comment type="cofactor">
    <cofactor evidence="1">
        <name>(R)-lipoate</name>
        <dbReference type="ChEBI" id="CHEBI:83088"/>
    </cofactor>
</comment>
<dbReference type="PROSITE" id="PS51826">
    <property type="entry name" value="PSBD"/>
    <property type="match status" value="1"/>
</dbReference>
<proteinExistence type="inferred from homology"/>
<organism evidence="8 9">
    <name type="scientific">Staphylococcus aureus</name>
    <dbReference type="NCBI Taxonomy" id="1280"/>
    <lineage>
        <taxon>Bacteria</taxon>
        <taxon>Bacillati</taxon>
        <taxon>Bacillota</taxon>
        <taxon>Bacilli</taxon>
        <taxon>Bacillales</taxon>
        <taxon>Staphylococcaceae</taxon>
        <taxon>Staphylococcus</taxon>
    </lineage>
</organism>
<dbReference type="Proteomes" id="UP000238775">
    <property type="component" value="Unassembled WGS sequence"/>
</dbReference>
<evidence type="ECO:0000256" key="4">
    <source>
        <dbReference type="ARBA" id="ARBA00022679"/>
    </source>
</evidence>